<comment type="caution">
    <text evidence="5">The sequence shown here is derived from an EMBL/GenBank/DDBJ whole genome shotgun (WGS) entry which is preliminary data.</text>
</comment>
<protein>
    <recommendedName>
        <fullName evidence="4">Inosine/uridine-preferring nucleoside hydrolase domain-containing protein</fullName>
    </recommendedName>
</protein>
<name>A0A5C8HMI3_9MICO</name>
<dbReference type="Gene3D" id="3.90.245.10">
    <property type="entry name" value="Ribonucleoside hydrolase-like"/>
    <property type="match status" value="1"/>
</dbReference>
<evidence type="ECO:0000313" key="6">
    <source>
        <dbReference type="Proteomes" id="UP000321196"/>
    </source>
</evidence>
<evidence type="ECO:0000313" key="5">
    <source>
        <dbReference type="EMBL" id="TXK02685.1"/>
    </source>
</evidence>
<proteinExistence type="predicted"/>
<dbReference type="Pfam" id="PF01156">
    <property type="entry name" value="IU_nuc_hydro"/>
    <property type="match status" value="1"/>
</dbReference>
<dbReference type="InterPro" id="IPR001910">
    <property type="entry name" value="Inosine/uridine_hydrolase_dom"/>
</dbReference>
<keyword evidence="1" id="KW-0378">Hydrolase</keyword>
<dbReference type="InterPro" id="IPR036452">
    <property type="entry name" value="Ribo_hydro-like"/>
</dbReference>
<feature type="compositionally biased region" description="Basic residues" evidence="3">
    <location>
        <begin position="15"/>
        <end position="32"/>
    </location>
</feature>
<feature type="compositionally biased region" description="Basic residues" evidence="3">
    <location>
        <begin position="40"/>
        <end position="52"/>
    </location>
</feature>
<accession>A0A5C8HMI3</accession>
<dbReference type="InterPro" id="IPR023186">
    <property type="entry name" value="IUNH"/>
</dbReference>
<dbReference type="GO" id="GO:0008477">
    <property type="term" value="F:purine nucleosidase activity"/>
    <property type="evidence" value="ECO:0007669"/>
    <property type="project" value="TreeGrafter"/>
</dbReference>
<keyword evidence="2" id="KW-0326">Glycosidase</keyword>
<dbReference type="OrthoDB" id="9797882at2"/>
<dbReference type="GO" id="GO:0006152">
    <property type="term" value="P:purine nucleoside catabolic process"/>
    <property type="evidence" value="ECO:0007669"/>
    <property type="project" value="TreeGrafter"/>
</dbReference>
<evidence type="ECO:0000256" key="3">
    <source>
        <dbReference type="SAM" id="MobiDB-lite"/>
    </source>
</evidence>
<organism evidence="5 6">
    <name type="scientific">Microbacterium mitrae</name>
    <dbReference type="NCBI Taxonomy" id="664640"/>
    <lineage>
        <taxon>Bacteria</taxon>
        <taxon>Bacillati</taxon>
        <taxon>Actinomycetota</taxon>
        <taxon>Actinomycetes</taxon>
        <taxon>Micrococcales</taxon>
        <taxon>Microbacteriaceae</taxon>
        <taxon>Microbacterium</taxon>
    </lineage>
</organism>
<dbReference type="AlphaFoldDB" id="A0A5C8HMI3"/>
<evidence type="ECO:0000256" key="1">
    <source>
        <dbReference type="ARBA" id="ARBA00022801"/>
    </source>
</evidence>
<sequence>MVASRSALALLHLHPRWHSRHRSPKPARKRPSRALDSARRKASPSHLLHRSSGKAEIMTKRKVIIDTDTGVDDALAIMLLAADPEVDILAVVSVFGNTTGERAADNARYVLDICGRQDVPVYRGSDVPIKQELRMNPGIHGEDGFGNTGLRPEVSVATEPNGVDVVLDLVYQYPGEIDYLAIGPQTNLARALEREPELLQKLRSTTIVGTLGPALYRDTEPWADRRFRVSRDPNVTFDIDAAEAVAAHEGDVTWCGPYVTRQALVPEDFFIEIAQSTGYAPAELITKISADYAGFYSRSYPQPGDERVMGINDSMAVAALLRPDLITASVMRPLQTFEDPATGDRYLAGVHPVKDETRPVQRVVVDMNFDGVLEMIGETLRRPLPWR</sequence>
<gene>
    <name evidence="5" type="ORF">FVP60_12445</name>
</gene>
<dbReference type="GO" id="GO:0005829">
    <property type="term" value="C:cytosol"/>
    <property type="evidence" value="ECO:0007669"/>
    <property type="project" value="TreeGrafter"/>
</dbReference>
<feature type="region of interest" description="Disordered" evidence="3">
    <location>
        <begin position="15"/>
        <end position="52"/>
    </location>
</feature>
<keyword evidence="6" id="KW-1185">Reference proteome</keyword>
<evidence type="ECO:0000256" key="2">
    <source>
        <dbReference type="ARBA" id="ARBA00023295"/>
    </source>
</evidence>
<dbReference type="SUPFAM" id="SSF53590">
    <property type="entry name" value="Nucleoside hydrolase"/>
    <property type="match status" value="1"/>
</dbReference>
<reference evidence="5 6" key="1">
    <citation type="submission" date="2019-08" db="EMBL/GenBank/DDBJ databases">
        <authorList>
            <person name="Dong K."/>
        </authorList>
    </citation>
    <scope>NUCLEOTIDE SEQUENCE [LARGE SCALE GENOMIC DNA]</scope>
    <source>
        <strain evidence="5 6">M4-8</strain>
    </source>
</reference>
<dbReference type="PANTHER" id="PTHR12304:SF4">
    <property type="entry name" value="URIDINE NUCLEOSIDASE"/>
    <property type="match status" value="1"/>
</dbReference>
<evidence type="ECO:0000259" key="4">
    <source>
        <dbReference type="Pfam" id="PF01156"/>
    </source>
</evidence>
<dbReference type="PANTHER" id="PTHR12304">
    <property type="entry name" value="INOSINE-URIDINE PREFERRING NUCLEOSIDE HYDROLASE"/>
    <property type="match status" value="1"/>
</dbReference>
<dbReference type="EMBL" id="VRSW01000006">
    <property type="protein sequence ID" value="TXK02685.1"/>
    <property type="molecule type" value="Genomic_DNA"/>
</dbReference>
<feature type="domain" description="Inosine/uridine-preferring nucleoside hydrolase" evidence="4">
    <location>
        <begin position="63"/>
        <end position="368"/>
    </location>
</feature>
<dbReference type="Proteomes" id="UP000321196">
    <property type="component" value="Unassembled WGS sequence"/>
</dbReference>